<dbReference type="STRING" id="366533.SAMN05444339_11540"/>
<proteinExistence type="inferred from homology"/>
<dbReference type="OrthoDB" id="7173315at2"/>
<accession>A0A1M5EX27</accession>
<dbReference type="Gene3D" id="3.30.2310.20">
    <property type="entry name" value="RelE-like"/>
    <property type="match status" value="1"/>
</dbReference>
<dbReference type="Proteomes" id="UP000183987">
    <property type="component" value="Unassembled WGS sequence"/>
</dbReference>
<evidence type="ECO:0000256" key="1">
    <source>
        <dbReference type="ARBA" id="ARBA00022649"/>
    </source>
</evidence>
<dbReference type="EMBL" id="FQUE01000015">
    <property type="protein sequence ID" value="SHF83820.1"/>
    <property type="molecule type" value="Genomic_DNA"/>
</dbReference>
<dbReference type="PIRSF" id="PIRSF029218">
    <property type="entry name" value="ParE"/>
    <property type="match status" value="1"/>
</dbReference>
<gene>
    <name evidence="3" type="ORF">SAMN05444339_11540</name>
</gene>
<evidence type="ECO:0000313" key="4">
    <source>
        <dbReference type="Proteomes" id="UP000183987"/>
    </source>
</evidence>
<dbReference type="InterPro" id="IPR028344">
    <property type="entry name" value="ParE1/4"/>
</dbReference>
<dbReference type="InterPro" id="IPR007712">
    <property type="entry name" value="RelE/ParE_toxin"/>
</dbReference>
<keyword evidence="4" id="KW-1185">Reference proteome</keyword>
<reference evidence="4" key="1">
    <citation type="submission" date="2016-11" db="EMBL/GenBank/DDBJ databases">
        <authorList>
            <person name="Varghese N."/>
            <person name="Submissions S."/>
        </authorList>
    </citation>
    <scope>NUCLEOTIDE SEQUENCE [LARGE SCALE GENOMIC DNA]</scope>
    <source>
        <strain evidence="4">DSM 29326</strain>
    </source>
</reference>
<keyword evidence="1" id="KW-1277">Toxin-antitoxin system</keyword>
<protein>
    <recommendedName>
        <fullName evidence="2">Toxin</fullName>
    </recommendedName>
</protein>
<comment type="similarity">
    <text evidence="2">Belongs to the RelE toxin family.</text>
</comment>
<evidence type="ECO:0000256" key="2">
    <source>
        <dbReference type="PIRNR" id="PIRNR029218"/>
    </source>
</evidence>
<dbReference type="Pfam" id="PF05016">
    <property type="entry name" value="ParE_toxin"/>
    <property type="match status" value="1"/>
</dbReference>
<name>A0A1M5EX27_LOKAT</name>
<sequence length="104" mass="12172">MQSMWSSVPSNTYTLAPLAEIDLEEIWFYTFQTWSFAQADNYFRDLLATFEALGAGDRTGRDVDVRPGYLKCPVGSHMVYFRERKDCIEIIRVLHQWQDISQNL</sequence>
<dbReference type="AlphaFoldDB" id="A0A1M5EX27"/>
<dbReference type="InterPro" id="IPR035093">
    <property type="entry name" value="RelE/ParE_toxin_dom_sf"/>
</dbReference>
<organism evidence="3 4">
    <name type="scientific">Loktanella atrilutea</name>
    <dbReference type="NCBI Taxonomy" id="366533"/>
    <lineage>
        <taxon>Bacteria</taxon>
        <taxon>Pseudomonadati</taxon>
        <taxon>Pseudomonadota</taxon>
        <taxon>Alphaproteobacteria</taxon>
        <taxon>Rhodobacterales</taxon>
        <taxon>Roseobacteraceae</taxon>
        <taxon>Loktanella</taxon>
    </lineage>
</organism>
<evidence type="ECO:0000313" key="3">
    <source>
        <dbReference type="EMBL" id="SHF83820.1"/>
    </source>
</evidence>